<accession>A0A5E4PNJ8</accession>
<dbReference type="Pfam" id="PF16062">
    <property type="entry name" value="MavL-like"/>
    <property type="match status" value="5"/>
</dbReference>
<dbReference type="AlphaFoldDB" id="A0A5E4PNJ8"/>
<name>A0A5E4PNJ8_9NEOP</name>
<dbReference type="Proteomes" id="UP000324832">
    <property type="component" value="Unassembled WGS sequence"/>
</dbReference>
<organism evidence="1 2">
    <name type="scientific">Leptidea sinapis</name>
    <dbReference type="NCBI Taxonomy" id="189913"/>
    <lineage>
        <taxon>Eukaryota</taxon>
        <taxon>Metazoa</taxon>
        <taxon>Ecdysozoa</taxon>
        <taxon>Arthropoda</taxon>
        <taxon>Hexapoda</taxon>
        <taxon>Insecta</taxon>
        <taxon>Pterygota</taxon>
        <taxon>Neoptera</taxon>
        <taxon>Endopterygota</taxon>
        <taxon>Lepidoptera</taxon>
        <taxon>Glossata</taxon>
        <taxon>Ditrysia</taxon>
        <taxon>Papilionoidea</taxon>
        <taxon>Pieridae</taxon>
        <taxon>Dismorphiinae</taxon>
        <taxon>Leptidea</taxon>
    </lineage>
</organism>
<evidence type="ECO:0000313" key="1">
    <source>
        <dbReference type="EMBL" id="VVC86914.1"/>
    </source>
</evidence>
<proteinExistence type="predicted"/>
<dbReference type="InterPro" id="IPR032063">
    <property type="entry name" value="MavL-like"/>
</dbReference>
<reference evidence="1 2" key="1">
    <citation type="submission" date="2017-07" db="EMBL/GenBank/DDBJ databases">
        <authorList>
            <person name="Talla V."/>
            <person name="Backstrom N."/>
        </authorList>
    </citation>
    <scope>NUCLEOTIDE SEQUENCE [LARGE SCALE GENOMIC DNA]</scope>
</reference>
<dbReference type="EMBL" id="FZQP02000038">
    <property type="protein sequence ID" value="VVC86914.1"/>
    <property type="molecule type" value="Genomic_DNA"/>
</dbReference>
<keyword evidence="2" id="KW-1185">Reference proteome</keyword>
<protein>
    <submittedName>
        <fullName evidence="1">Uncharacterized protein</fullName>
    </submittedName>
</protein>
<gene>
    <name evidence="1" type="ORF">LSINAPIS_LOCUS647</name>
</gene>
<sequence>MNFVLLAQCKPDWCYPCMGKEMNELLKQCIDIPPFQPIDDIEIISGRSKQFPIPFPVDTMRLETLKKTRPIERLKSNIVSTYPIVHERVLLLITHFIIYKREFGSPMEKALYSNMSIPDNDGWEQVGTFHQKPPLEFDKCLSYDEIKLSAMLYVSGHTECINDGNRCNAGVVDEDNIEENAVIIGLIGPRFERIRRMDYEDILITEQQNTIDNGYGEEVTPTTCLNVLKTTYVRNNQSAKHMWRQIWAEFYQVHSYTYNELASNIPDNSEDEYLQRYVRLSSDIFDNEVYYKRVSVLAESALIEGDTRGREAGRDVFLNVIGCGLGVWKKSPHQTDVYVLTFLERIRALLKRDLLNHVSDVNFSYIKPAKGVSEKREPSAKLTGEHAGKLLVMTYPWDGNAQPGNEFWMGSLKGSGDPAAACSTQVAELHNAHINPAVSGYNLRVIGRSGLKTLSEYCLALTCKPDWSYPSMDKDMNELLRQCIDIPIFEQTDDINVITEKSKQLATLRERRPIERLKSNVVSTYPVVHERVLLLMTRFLIYKREFGSPVEKDLYTNMSIPEFVDRLLKKRAISFFSRLDSYTLLTGETGDDGWEQVGTSQEIEPLKLDNCLSYDEMKLSAMLYISGHTECINDGSLIGPRFVRIGRMDYEDILITVKQNTISNGYGEEVTSESCLDVLTKYFSNNQTAKHMWRQIWAEFYQVHSHIYKELNSHVPDSSEDKHLQHYVRLPSVMIFDNEVYYKRVNIFTNRTDSEKLSEEKRIFIECKNHPRGGINVQIERREPSAKLIGEHAGKLLVLTYPWDSNAHPGNDFWMGSLKSSGDPAAACSTQVAELHNAHINPAVSGYNLRVIGRNGLKTLSEYCLTLTSSSVDVDAEI</sequence>
<evidence type="ECO:0000313" key="2">
    <source>
        <dbReference type="Proteomes" id="UP000324832"/>
    </source>
</evidence>